<organism evidence="2 3">
    <name type="scientific">Fusarium piperis</name>
    <dbReference type="NCBI Taxonomy" id="1435070"/>
    <lineage>
        <taxon>Eukaryota</taxon>
        <taxon>Fungi</taxon>
        <taxon>Dikarya</taxon>
        <taxon>Ascomycota</taxon>
        <taxon>Pezizomycotina</taxon>
        <taxon>Sordariomycetes</taxon>
        <taxon>Hypocreomycetidae</taxon>
        <taxon>Hypocreales</taxon>
        <taxon>Nectriaceae</taxon>
        <taxon>Fusarium</taxon>
        <taxon>Fusarium solani species complex</taxon>
    </lineage>
</organism>
<evidence type="ECO:0000313" key="2">
    <source>
        <dbReference type="EMBL" id="KAJ4317648.1"/>
    </source>
</evidence>
<feature type="compositionally biased region" description="Basic and acidic residues" evidence="1">
    <location>
        <begin position="396"/>
        <end position="423"/>
    </location>
</feature>
<dbReference type="EMBL" id="JAPEUR010000156">
    <property type="protein sequence ID" value="KAJ4317648.1"/>
    <property type="molecule type" value="Genomic_DNA"/>
</dbReference>
<dbReference type="AlphaFoldDB" id="A0A9W9BM01"/>
<feature type="compositionally biased region" description="Basic and acidic residues" evidence="1">
    <location>
        <begin position="565"/>
        <end position="580"/>
    </location>
</feature>
<feature type="compositionally biased region" description="Polar residues" evidence="1">
    <location>
        <begin position="866"/>
        <end position="881"/>
    </location>
</feature>
<feature type="compositionally biased region" description="Basic and acidic residues" evidence="1">
    <location>
        <begin position="195"/>
        <end position="210"/>
    </location>
</feature>
<name>A0A9W9BM01_9HYPO</name>
<evidence type="ECO:0008006" key="4">
    <source>
        <dbReference type="Google" id="ProtNLM"/>
    </source>
</evidence>
<accession>A0A9W9BM01</accession>
<proteinExistence type="predicted"/>
<keyword evidence="3" id="KW-1185">Reference proteome</keyword>
<sequence length="967" mass="107799">MDPLSVLASVAGIATAGAALANTLFRLVRTVRHAPREIQSVAIEMSSLASTLEHLHDVLATGASCAKPSFLQGVEAVVANIMSTQDEISTMISNETIFERLRWMKAAGLLSDIEKHRVTVTLQTSILSAAILVKSTTTHSPAHERPENRFRIQAESLIQAGQVSLEHDNRYTRTSRQRAPSPPFRTSKRLPSPVRRSEIPGHVWPEDLFDRSAAPTAGARNPSPPPERRRSSRRSVSDTEREETDSVDGRKPKPTPDHTTRIPKKATVNDADEEEGEETPDQGNEADLENDASDEPRRRGSNGKVVQLGHNFRVRGDAATFLYNLVFQNQSPSPGDAKEENSSSSEEGWTGLTSEDSEQESRYSTRHASRPPRERPTPPEPEKAVDNLLLKWTLLSEREIEKGASESKSPEKEHTRERPSYESKEDDDWGDFLRKVSQDTGARVSMSPASNKNQPRKSQSTPFFRNTEGIPSSPEGSKSVRRIIRPTRSETPQAGISPGNPFSKPPMDRPPNRYSMPFAHPSFNASGPSVHPLGGFGPREVPPPPWAQPPAFLFPRQPGQPPYESRWRESREPAKEESKPIKGPLQKPNIVILPYAEETDFETGASTPDLDIACLGLTVVRQREEAVWNSDEFIKKHGMPGKAIMASLVGDRSAWNAHGLDLAHTLMRGQNTKLIYVRGNELGETWFMNEQPVFLQFYHCGYLPQFYPARQTDEKAQKEEYVAIGEEWASLEALGQLGISAKGQQEGRVLLDPTTTWSMLKELAITTLQLRCMKQRRQFTSTFYNSISLFRKTHGEVEAEPETLDTLPEEEPQDTTVTPQELVLEPSTPNTPSFRIFDFEDKDGEEEPSAPIRTRKVAETHHEPPQMSTAQMPATQMSTARSAPPPVVPQPPPELDQDDNRSDMSSETLLSRFVRRYKPKKKQSRHLLRNRHDVSQTIAEHGDSNDKRAPTPSDSGIGSSVASARPL</sequence>
<feature type="compositionally biased region" description="Acidic residues" evidence="1">
    <location>
        <begin position="798"/>
        <end position="813"/>
    </location>
</feature>
<feature type="region of interest" description="Disordered" evidence="1">
    <location>
        <begin position="795"/>
        <end position="967"/>
    </location>
</feature>
<feature type="region of interest" description="Disordered" evidence="1">
    <location>
        <begin position="556"/>
        <end position="583"/>
    </location>
</feature>
<feature type="compositionally biased region" description="Polar residues" evidence="1">
    <location>
        <begin position="342"/>
        <end position="354"/>
    </location>
</feature>
<feature type="compositionally biased region" description="Basic and acidic residues" evidence="1">
    <location>
        <begin position="247"/>
        <end position="260"/>
    </location>
</feature>
<protein>
    <recommendedName>
        <fullName evidence="4">Fungal N-terminal domain-containing protein</fullName>
    </recommendedName>
</protein>
<evidence type="ECO:0000256" key="1">
    <source>
        <dbReference type="SAM" id="MobiDB-lite"/>
    </source>
</evidence>
<dbReference type="Proteomes" id="UP001140502">
    <property type="component" value="Unassembled WGS sequence"/>
</dbReference>
<feature type="compositionally biased region" description="Polar residues" evidence="1">
    <location>
        <begin position="447"/>
        <end position="464"/>
    </location>
</feature>
<dbReference type="OrthoDB" id="10267115at2759"/>
<feature type="compositionally biased region" description="Basic and acidic residues" evidence="1">
    <location>
        <begin position="930"/>
        <end position="949"/>
    </location>
</feature>
<feature type="compositionally biased region" description="Acidic residues" evidence="1">
    <location>
        <begin position="270"/>
        <end position="293"/>
    </location>
</feature>
<reference evidence="2" key="1">
    <citation type="submission" date="2022-10" db="EMBL/GenBank/DDBJ databases">
        <title>Tapping the CABI collections for fungal endophytes: first genome assemblies for Collariella, Neodidymelliopsis, Ascochyta clinopodiicola, Didymella pomorum, Didymosphaeria variabile, Neocosmospora piperis and Neocucurbitaria cava.</title>
        <authorList>
            <person name="Hill R."/>
        </authorList>
    </citation>
    <scope>NUCLEOTIDE SEQUENCE</scope>
    <source>
        <strain evidence="2">IMI 366586</strain>
    </source>
</reference>
<feature type="compositionally biased region" description="Pro residues" evidence="1">
    <location>
        <begin position="883"/>
        <end position="894"/>
    </location>
</feature>
<feature type="compositionally biased region" description="Basic and acidic residues" evidence="1">
    <location>
        <begin position="371"/>
        <end position="385"/>
    </location>
</feature>
<feature type="region of interest" description="Disordered" evidence="1">
    <location>
        <begin position="163"/>
        <end position="309"/>
    </location>
</feature>
<feature type="region of interest" description="Disordered" evidence="1">
    <location>
        <begin position="328"/>
        <end position="518"/>
    </location>
</feature>
<gene>
    <name evidence="2" type="ORF">N0V84_007247</name>
</gene>
<feature type="compositionally biased region" description="Basic residues" evidence="1">
    <location>
        <begin position="913"/>
        <end position="929"/>
    </location>
</feature>
<evidence type="ECO:0000313" key="3">
    <source>
        <dbReference type="Proteomes" id="UP001140502"/>
    </source>
</evidence>
<feature type="compositionally biased region" description="Polar residues" evidence="1">
    <location>
        <begin position="952"/>
        <end position="967"/>
    </location>
</feature>
<comment type="caution">
    <text evidence="2">The sequence shown here is derived from an EMBL/GenBank/DDBJ whole genome shotgun (WGS) entry which is preliminary data.</text>
</comment>